<proteinExistence type="predicted"/>
<organism evidence="3 4">
    <name type="scientific">Euplotes crassus</name>
    <dbReference type="NCBI Taxonomy" id="5936"/>
    <lineage>
        <taxon>Eukaryota</taxon>
        <taxon>Sar</taxon>
        <taxon>Alveolata</taxon>
        <taxon>Ciliophora</taxon>
        <taxon>Intramacronucleata</taxon>
        <taxon>Spirotrichea</taxon>
        <taxon>Hypotrichia</taxon>
        <taxon>Euplotida</taxon>
        <taxon>Euplotidae</taxon>
        <taxon>Moneuplotes</taxon>
    </lineage>
</organism>
<dbReference type="SMART" id="SM00717">
    <property type="entry name" value="SANT"/>
    <property type="match status" value="1"/>
</dbReference>
<dbReference type="Proteomes" id="UP001295684">
    <property type="component" value="Unassembled WGS sequence"/>
</dbReference>
<dbReference type="Gene3D" id="1.10.10.60">
    <property type="entry name" value="Homeodomain-like"/>
    <property type="match status" value="1"/>
</dbReference>
<keyword evidence="4" id="KW-1185">Reference proteome</keyword>
<sequence length="366" mass="43086">MDTTSFWTEHKEKTLSKLVKRYGHKWSRIKRRLRCHFSESQIKLRYCEILEREKWKVTQDLSLIENIFASYIKNPIPIEGKSILDCKKRVKILKKGVLEQVYSTHSQEGKKLFKAEDSCSESDDSDDSDICVISKIPPKKSTNKVRSLKENLVKPNTPNYRSQISIKVKKENPHKSSCLTPFRKKRHRKDTSKTRIAQDGRASPMPASKDMNQVKRKCVSQSLKEEPDSLTKPIPDIKAVYRHMFPKPIEELTLEQKIFVCKEISALPLSENIDWTKIRKCLKCSLPSDFLCKYWRYMCMEVVLKYIEHWKNCPQYVPNLFEKFPNIKAYIPKDLSCFVVKTCRTFNEMLLFDLCYQFNLAKHNSK</sequence>
<feature type="domain" description="Myb-like" evidence="2">
    <location>
        <begin position="7"/>
        <end position="50"/>
    </location>
</feature>
<protein>
    <recommendedName>
        <fullName evidence="2">Myb-like domain-containing protein</fullName>
    </recommendedName>
</protein>
<dbReference type="InterPro" id="IPR001005">
    <property type="entry name" value="SANT/Myb"/>
</dbReference>
<evidence type="ECO:0000259" key="2">
    <source>
        <dbReference type="PROSITE" id="PS50090"/>
    </source>
</evidence>
<gene>
    <name evidence="3" type="ORF">ECRASSUSDP1_LOCUS1160</name>
</gene>
<reference evidence="3" key="1">
    <citation type="submission" date="2023-07" db="EMBL/GenBank/DDBJ databases">
        <authorList>
            <consortium name="AG Swart"/>
            <person name="Singh M."/>
            <person name="Singh A."/>
            <person name="Seah K."/>
            <person name="Emmerich C."/>
        </authorList>
    </citation>
    <scope>NUCLEOTIDE SEQUENCE</scope>
    <source>
        <strain evidence="3">DP1</strain>
    </source>
</reference>
<dbReference type="SUPFAM" id="SSF46689">
    <property type="entry name" value="Homeodomain-like"/>
    <property type="match status" value="1"/>
</dbReference>
<evidence type="ECO:0000313" key="4">
    <source>
        <dbReference type="Proteomes" id="UP001295684"/>
    </source>
</evidence>
<dbReference type="InterPro" id="IPR009057">
    <property type="entry name" value="Homeodomain-like_sf"/>
</dbReference>
<evidence type="ECO:0000256" key="1">
    <source>
        <dbReference type="SAM" id="MobiDB-lite"/>
    </source>
</evidence>
<dbReference type="PROSITE" id="PS50090">
    <property type="entry name" value="MYB_LIKE"/>
    <property type="match status" value="1"/>
</dbReference>
<comment type="caution">
    <text evidence="3">The sequence shown here is derived from an EMBL/GenBank/DDBJ whole genome shotgun (WGS) entry which is preliminary data.</text>
</comment>
<name>A0AAD1X6U3_EUPCR</name>
<dbReference type="EMBL" id="CAMPGE010001098">
    <property type="protein sequence ID" value="CAI2359866.1"/>
    <property type="molecule type" value="Genomic_DNA"/>
</dbReference>
<dbReference type="CDD" id="cd00167">
    <property type="entry name" value="SANT"/>
    <property type="match status" value="1"/>
</dbReference>
<feature type="region of interest" description="Disordered" evidence="1">
    <location>
        <begin position="174"/>
        <end position="213"/>
    </location>
</feature>
<dbReference type="AlphaFoldDB" id="A0AAD1X6U3"/>
<accession>A0AAD1X6U3</accession>
<evidence type="ECO:0000313" key="3">
    <source>
        <dbReference type="EMBL" id="CAI2359866.1"/>
    </source>
</evidence>